<sequence length="149" mass="16374">MQRLAFPNAGYKPRIRDYIMLCSTLKEKKNCVQFSRKVGGWGEKIFACRTGLSSPDASNSGDADVQQCGGGELVIPTILTRNKDQMVGWELRSAAPSAKFYFNLSQLVISVFKVSSGQGIFGGSNSTLRKKDPCSYHVGFVRHFDIKAG</sequence>
<name>A0AAV4AVV8_9GAST</name>
<evidence type="ECO:0000313" key="1">
    <source>
        <dbReference type="EMBL" id="GFO10524.1"/>
    </source>
</evidence>
<keyword evidence="2" id="KW-1185">Reference proteome</keyword>
<organism evidence="1 2">
    <name type="scientific">Plakobranchus ocellatus</name>
    <dbReference type="NCBI Taxonomy" id="259542"/>
    <lineage>
        <taxon>Eukaryota</taxon>
        <taxon>Metazoa</taxon>
        <taxon>Spiralia</taxon>
        <taxon>Lophotrochozoa</taxon>
        <taxon>Mollusca</taxon>
        <taxon>Gastropoda</taxon>
        <taxon>Heterobranchia</taxon>
        <taxon>Euthyneura</taxon>
        <taxon>Panpulmonata</taxon>
        <taxon>Sacoglossa</taxon>
        <taxon>Placobranchoidea</taxon>
        <taxon>Plakobranchidae</taxon>
        <taxon>Plakobranchus</taxon>
    </lineage>
</organism>
<protein>
    <submittedName>
        <fullName evidence="1">Uncharacterized protein</fullName>
    </submittedName>
</protein>
<comment type="caution">
    <text evidence="1">The sequence shown here is derived from an EMBL/GenBank/DDBJ whole genome shotgun (WGS) entry which is preliminary data.</text>
</comment>
<dbReference type="EMBL" id="BLXT01004186">
    <property type="protein sequence ID" value="GFO10524.1"/>
    <property type="molecule type" value="Genomic_DNA"/>
</dbReference>
<evidence type="ECO:0000313" key="2">
    <source>
        <dbReference type="Proteomes" id="UP000735302"/>
    </source>
</evidence>
<reference evidence="1 2" key="1">
    <citation type="journal article" date="2021" name="Elife">
        <title>Chloroplast acquisition without the gene transfer in kleptoplastic sea slugs, Plakobranchus ocellatus.</title>
        <authorList>
            <person name="Maeda T."/>
            <person name="Takahashi S."/>
            <person name="Yoshida T."/>
            <person name="Shimamura S."/>
            <person name="Takaki Y."/>
            <person name="Nagai Y."/>
            <person name="Toyoda A."/>
            <person name="Suzuki Y."/>
            <person name="Arimoto A."/>
            <person name="Ishii H."/>
            <person name="Satoh N."/>
            <person name="Nishiyama T."/>
            <person name="Hasebe M."/>
            <person name="Maruyama T."/>
            <person name="Minagawa J."/>
            <person name="Obokata J."/>
            <person name="Shigenobu S."/>
        </authorList>
    </citation>
    <scope>NUCLEOTIDE SEQUENCE [LARGE SCALE GENOMIC DNA]</scope>
</reference>
<gene>
    <name evidence="1" type="ORF">PoB_003702900</name>
</gene>
<dbReference type="AlphaFoldDB" id="A0AAV4AVV8"/>
<proteinExistence type="predicted"/>
<accession>A0AAV4AVV8</accession>
<dbReference type="Proteomes" id="UP000735302">
    <property type="component" value="Unassembled WGS sequence"/>
</dbReference>